<keyword evidence="8 13" id="KW-1133">Transmembrane helix</keyword>
<feature type="transmembrane region" description="Helical" evidence="13">
    <location>
        <begin position="454"/>
        <end position="473"/>
    </location>
</feature>
<dbReference type="InterPro" id="IPR017850">
    <property type="entry name" value="Alkaline_phosphatase_core_sf"/>
</dbReference>
<reference evidence="15" key="1">
    <citation type="journal article" date="2013" name="Genome Res.">
        <title>A second-generation assembly of the Drosophila simulans genome provides new insights into patterns of lineage-specific divergence.</title>
        <authorList>
            <person name="Hu T.T."/>
            <person name="Eisen M.B."/>
            <person name="Thornton K.R."/>
            <person name="Andolfatto P."/>
        </authorList>
    </citation>
    <scope>NUCLEOTIDE SEQUENCE [LARGE SCALE GENOMIC DNA]</scope>
    <source>
        <strain evidence="15">W501</strain>
    </source>
</reference>
<evidence type="ECO:0000256" key="11">
    <source>
        <dbReference type="ARBA" id="ARBA00079084"/>
    </source>
</evidence>
<dbReference type="AlphaFoldDB" id="A0A0J9U5B1"/>
<gene>
    <name evidence="15" type="primary">Dsim\GD11383</name>
    <name evidence="15" type="ORF">Dsimw501_GD11383</name>
</gene>
<evidence type="ECO:0000256" key="13">
    <source>
        <dbReference type="SAM" id="Phobius"/>
    </source>
</evidence>
<dbReference type="GO" id="GO:0006506">
    <property type="term" value="P:GPI anchor biosynthetic process"/>
    <property type="evidence" value="ECO:0007669"/>
    <property type="project" value="UniProtKB-UniPathway"/>
</dbReference>
<keyword evidence="6 13" id="KW-0812">Transmembrane</keyword>
<dbReference type="InterPro" id="IPR045687">
    <property type="entry name" value="PIGG/GPI7_C"/>
</dbReference>
<feature type="transmembrane region" description="Helical" evidence="13">
    <location>
        <begin position="577"/>
        <end position="594"/>
    </location>
</feature>
<dbReference type="SUPFAM" id="SSF53649">
    <property type="entry name" value="Alkaline phosphatase-like"/>
    <property type="match status" value="1"/>
</dbReference>
<dbReference type="Pfam" id="PF19316">
    <property type="entry name" value="PIGO_PIGG"/>
    <property type="match status" value="1"/>
</dbReference>
<feature type="transmembrane region" description="Helical" evidence="13">
    <location>
        <begin position="913"/>
        <end position="937"/>
    </location>
</feature>
<evidence type="ECO:0000256" key="4">
    <source>
        <dbReference type="ARBA" id="ARBA00022502"/>
    </source>
</evidence>
<keyword evidence="9 13" id="KW-0472">Membrane</keyword>
<evidence type="ECO:0000256" key="10">
    <source>
        <dbReference type="ARBA" id="ARBA00023180"/>
    </source>
</evidence>
<dbReference type="KEGG" id="dsi:Dsimw501_GD11383"/>
<comment type="pathway">
    <text evidence="2">Glycolipid biosynthesis; glycosylphosphatidylinositol-anchor biosynthesis.</text>
</comment>
<feature type="transmembrane region" description="Helical" evidence="13">
    <location>
        <begin position="485"/>
        <end position="504"/>
    </location>
</feature>
<reference evidence="15" key="2">
    <citation type="submission" date="2014-06" db="EMBL/GenBank/DDBJ databases">
        <authorList>
            <person name="Hu T."/>
            <person name="Eisen M.B."/>
            <person name="Thornton K.R."/>
            <person name="Andolfatto P."/>
        </authorList>
    </citation>
    <scope>NUCLEOTIDE SEQUENCE</scope>
    <source>
        <strain evidence="15">W501</strain>
    </source>
</reference>
<feature type="transmembrane region" description="Helical" evidence="13">
    <location>
        <begin position="667"/>
        <end position="686"/>
    </location>
</feature>
<dbReference type="Proteomes" id="UP000035880">
    <property type="component" value="Chromosome 2R"/>
</dbReference>
<dbReference type="Bgee" id="FBgn0183132">
    <property type="expression patterns" value="Expressed in embryo and 3 other cell types or tissues"/>
</dbReference>
<protein>
    <recommendedName>
        <fullName evidence="12">GPI ethanolamine phosphate transferase 3, catalytic subunit</fullName>
    </recommendedName>
    <alternativeName>
        <fullName evidence="11">Phosphatidylinositol-glycan biosynthesis class O protein</fullName>
    </alternativeName>
</protein>
<dbReference type="PANTHER" id="PTHR23071">
    <property type="entry name" value="PHOSPHATIDYLINOSITOL GLYCAN"/>
    <property type="match status" value="1"/>
</dbReference>
<evidence type="ECO:0000256" key="9">
    <source>
        <dbReference type="ARBA" id="ARBA00023136"/>
    </source>
</evidence>
<keyword evidence="10" id="KW-0325">Glycoprotein</keyword>
<feature type="transmembrane region" description="Helical" evidence="13">
    <location>
        <begin position="1036"/>
        <end position="1057"/>
    </location>
</feature>
<comment type="subcellular location">
    <subcellularLocation>
        <location evidence="1">Endoplasmic reticulum membrane</location>
        <topology evidence="1">Multi-pass membrane protein</topology>
    </subcellularLocation>
</comment>
<feature type="transmembrane region" description="Helical" evidence="13">
    <location>
        <begin position="834"/>
        <end position="853"/>
    </location>
</feature>
<proteinExistence type="inferred from homology"/>
<accession>A0A0J9U5B1</accession>
<evidence type="ECO:0000256" key="3">
    <source>
        <dbReference type="ARBA" id="ARBA00008695"/>
    </source>
</evidence>
<keyword evidence="4" id="KW-0337">GPI-anchor biosynthesis</keyword>
<dbReference type="InterPro" id="IPR039524">
    <property type="entry name" value="PIGO/GPI13"/>
</dbReference>
<dbReference type="InterPro" id="IPR002591">
    <property type="entry name" value="Phosphodiest/P_Trfase"/>
</dbReference>
<dbReference type="InterPro" id="IPR037675">
    <property type="entry name" value="PIG-O_N"/>
</dbReference>
<evidence type="ECO:0000256" key="8">
    <source>
        <dbReference type="ARBA" id="ARBA00022989"/>
    </source>
</evidence>
<evidence type="ECO:0000256" key="12">
    <source>
        <dbReference type="ARBA" id="ARBA00093602"/>
    </source>
</evidence>
<evidence type="ECO:0000256" key="1">
    <source>
        <dbReference type="ARBA" id="ARBA00004477"/>
    </source>
</evidence>
<feature type="transmembrane region" description="Helical" evidence="13">
    <location>
        <begin position="554"/>
        <end position="571"/>
    </location>
</feature>
<dbReference type="EMBL" id="CM002911">
    <property type="protein sequence ID" value="KMY94845.1"/>
    <property type="molecule type" value="Genomic_DNA"/>
</dbReference>
<evidence type="ECO:0000256" key="6">
    <source>
        <dbReference type="ARBA" id="ARBA00022692"/>
    </source>
</evidence>
<evidence type="ECO:0000313" key="15">
    <source>
        <dbReference type="EMBL" id="KMY94845.1"/>
    </source>
</evidence>
<reference evidence="15" key="3">
    <citation type="submission" date="2015-04" db="EMBL/GenBank/DDBJ databases">
        <authorList>
            <consortium name="FlyBase"/>
        </authorList>
    </citation>
    <scope>NUCLEOTIDE SEQUENCE</scope>
    <source>
        <strain evidence="15">W501</strain>
    </source>
</reference>
<feature type="transmembrane region" description="Helical" evidence="13">
    <location>
        <begin position="873"/>
        <end position="892"/>
    </location>
</feature>
<dbReference type="Gene3D" id="3.40.720.10">
    <property type="entry name" value="Alkaline Phosphatase, subunit A"/>
    <property type="match status" value="1"/>
</dbReference>
<feature type="transmembrane region" description="Helical" evidence="13">
    <location>
        <begin position="615"/>
        <end position="634"/>
    </location>
</feature>
<evidence type="ECO:0000256" key="7">
    <source>
        <dbReference type="ARBA" id="ARBA00022824"/>
    </source>
</evidence>
<dbReference type="FunFam" id="3.40.720.10:FF:000041">
    <property type="entry name" value="GPI ethanolamine phosphate transferase 3"/>
    <property type="match status" value="1"/>
</dbReference>
<feature type="transmembrane region" description="Helical" evidence="13">
    <location>
        <begin position="801"/>
        <end position="827"/>
    </location>
</feature>
<dbReference type="Pfam" id="PF01663">
    <property type="entry name" value="Phosphodiest"/>
    <property type="match status" value="1"/>
</dbReference>
<name>A0A0J9U5B1_DROSI</name>
<comment type="similarity">
    <text evidence="3">Belongs to the PIGG/PIGN/PIGO family. PIGO subfamily.</text>
</comment>
<dbReference type="CDD" id="cd16023">
    <property type="entry name" value="GPI_EPT_3"/>
    <property type="match status" value="1"/>
</dbReference>
<feature type="transmembrane region" description="Helical" evidence="13">
    <location>
        <begin position="734"/>
        <end position="755"/>
    </location>
</feature>
<organism evidence="15">
    <name type="scientific">Drosophila simulans</name>
    <name type="common">Fruit fly</name>
    <dbReference type="NCBI Taxonomy" id="7240"/>
    <lineage>
        <taxon>Eukaryota</taxon>
        <taxon>Metazoa</taxon>
        <taxon>Ecdysozoa</taxon>
        <taxon>Arthropoda</taxon>
        <taxon>Hexapoda</taxon>
        <taxon>Insecta</taxon>
        <taxon>Pterygota</taxon>
        <taxon>Neoptera</taxon>
        <taxon>Endopterygota</taxon>
        <taxon>Diptera</taxon>
        <taxon>Brachycera</taxon>
        <taxon>Muscomorpha</taxon>
        <taxon>Ephydroidea</taxon>
        <taxon>Drosophilidae</taxon>
        <taxon>Drosophila</taxon>
        <taxon>Sophophora</taxon>
    </lineage>
</organism>
<feature type="domain" description="GPI ethanolamine phosphate transferase 2 C-terminal" evidence="14">
    <location>
        <begin position="871"/>
        <end position="1043"/>
    </location>
</feature>
<keyword evidence="7" id="KW-0256">Endoplasmic reticulum</keyword>
<keyword evidence="5" id="KW-0808">Transferase</keyword>
<evidence type="ECO:0000256" key="2">
    <source>
        <dbReference type="ARBA" id="ARBA00004687"/>
    </source>
</evidence>
<evidence type="ECO:0000259" key="14">
    <source>
        <dbReference type="Pfam" id="PF19316"/>
    </source>
</evidence>
<sequence>MNLTYLFVLIWLAFLISSGVLLFSRGFLLARVSKTETSTCRRLSTNPNAEYVLTDEVVNEIFKDVNASSNLCLPQKSKVIVLVVDALKYEFGLYRENATDPLPYENKLVVLQELLQQSPDHARLMRFRADPPTTTLQRLKGLTTGSLPTFIDIGSNFASPEINEDNIIDQIVKSDLPVVFLGDSTWTDLYPRRFKRSYSYPSFDIFDLDSVDNEILKNLPKELESDDWQVLVAHFLGVDHCGHKHGPMHEEMARKLGEMNEVIRSVVAAMDNDTTLLVMGDHGMTASGDHGGDTDDETNALLFAYSKQHRFYGNDSGSDSEMLQQIDLVPTLATILGVPIPYSNLGLVNFNIVPDLRVPHLNKFQTLLLHSWQNAQQIYRYFFQYALENKRTFNVEQMDHLETEFILLTHRVQTVYNEVAFKSFVRDLNTNLRDILGTCREIWVRFDPTQMSQGLLFTFLPLFFIFLVVNNSRPADFPHIFKAKEVFYVYLINLAAGVFGYRYFKTFSFKTEEQGVIFFTAISSAVILAFHTLRHWTNIATNWSAVKRFGHMPTRLLLFGSMAVFFSNSFVIQEAKILSYLLAAAILLLSHELLRLSARLDFRTKFKASQFVRSTALRLILASVLAICLIRFAYTLFRCREEQGNCSDFVNTGGAGFSLKKPGTGKTYILAVVVLVVYTTLTRLYLRSCGNLTGNLPNVLLARYGPTVASICAGGHILLANSSIKNIQRTHIDAMALVIYGLLLVQIIVVSWAPLMTFVLPPRSSHTVTINGNESIVPEIFRKMKRMYEGDDDERRSQIPVVYGLATVYSSIVIAFGVFLALVMIVLLEPRASIGLVVCVAVGAILLSVHSILRYRTATSFESCVQPTFTALVGWFLLAHFCFFATSHQTTLSQIEWRAAFVGRTTGIGQSNIVSGALVILNTFCGPIFFFCMYSLLSTETFSLFALFPNLIRSCRSGGKVDASTSMSDLANETVGFDMTRGELSLYEYEDVFLGAGFKLATQFFMLQGLKIFCAMLACTIHCRHLMVWKIFAPRFIYEALATFVSLPALIVGYLLVLRIHRGVDTLIKRINKAKVH</sequence>
<dbReference type="PANTHER" id="PTHR23071:SF1">
    <property type="entry name" value="GPI ETHANOLAMINE PHOSPHATE TRANSFERASE 3"/>
    <property type="match status" value="1"/>
</dbReference>
<feature type="transmembrane region" description="Helical" evidence="13">
    <location>
        <begin position="516"/>
        <end position="533"/>
    </location>
</feature>
<dbReference type="UniPathway" id="UPA00196"/>
<evidence type="ECO:0000256" key="5">
    <source>
        <dbReference type="ARBA" id="ARBA00022679"/>
    </source>
</evidence>
<dbReference type="OrthoDB" id="272139at2759"/>
<dbReference type="GO" id="GO:0051377">
    <property type="term" value="F:mannose-ethanolamine phosphotransferase activity"/>
    <property type="evidence" value="ECO:0007669"/>
    <property type="project" value="InterPro"/>
</dbReference>
<dbReference type="GO" id="GO:0005789">
    <property type="term" value="C:endoplasmic reticulum membrane"/>
    <property type="evidence" value="ECO:0007669"/>
    <property type="project" value="UniProtKB-SubCell"/>
</dbReference>